<reference evidence="1" key="1">
    <citation type="journal article" date="2020" name="Stud. Mycol.">
        <title>101 Dothideomycetes genomes: a test case for predicting lifestyles and emergence of pathogens.</title>
        <authorList>
            <person name="Haridas S."/>
            <person name="Albert R."/>
            <person name="Binder M."/>
            <person name="Bloem J."/>
            <person name="Labutti K."/>
            <person name="Salamov A."/>
            <person name="Andreopoulos B."/>
            <person name="Baker S."/>
            <person name="Barry K."/>
            <person name="Bills G."/>
            <person name="Bluhm B."/>
            <person name="Cannon C."/>
            <person name="Castanera R."/>
            <person name="Culley D."/>
            <person name="Daum C."/>
            <person name="Ezra D."/>
            <person name="Gonzalez J."/>
            <person name="Henrissat B."/>
            <person name="Kuo A."/>
            <person name="Liang C."/>
            <person name="Lipzen A."/>
            <person name="Lutzoni F."/>
            <person name="Magnuson J."/>
            <person name="Mondo S."/>
            <person name="Nolan M."/>
            <person name="Ohm R."/>
            <person name="Pangilinan J."/>
            <person name="Park H.-J."/>
            <person name="Ramirez L."/>
            <person name="Alfaro M."/>
            <person name="Sun H."/>
            <person name="Tritt A."/>
            <person name="Yoshinaga Y."/>
            <person name="Zwiers L.-H."/>
            <person name="Turgeon B."/>
            <person name="Goodwin S."/>
            <person name="Spatafora J."/>
            <person name="Crous P."/>
            <person name="Grigoriev I."/>
        </authorList>
    </citation>
    <scope>NUCLEOTIDE SEQUENCE</scope>
    <source>
        <strain evidence="1">CBS 183.55</strain>
    </source>
</reference>
<dbReference type="EMBL" id="ML978957">
    <property type="protein sequence ID" value="KAF1933372.1"/>
    <property type="molecule type" value="Genomic_DNA"/>
</dbReference>
<sequence>MRHYIYEESVTRVEDRVFTLTSRLKGKLDAPLRTAIINAVTRANKDAVGKAIQEGLAVVFLSSITKGQWRDLRKRIKDHDKWMVWLSNKVRNHVEGLDTATKQRIDQLESKVSSQANTISVLTQGKDASHAEKTGMLKRFAKLEAIVNNQQTYKADLTTLKSELAAVTAQLSTAKKEDATNNVVVPPQAQLNSIRESMRAEILAELRQDIACDRSETRKCALDASHL</sequence>
<evidence type="ECO:0000313" key="2">
    <source>
        <dbReference type="Proteomes" id="UP000800082"/>
    </source>
</evidence>
<organism evidence="1 2">
    <name type="scientific">Didymella exigua CBS 183.55</name>
    <dbReference type="NCBI Taxonomy" id="1150837"/>
    <lineage>
        <taxon>Eukaryota</taxon>
        <taxon>Fungi</taxon>
        <taxon>Dikarya</taxon>
        <taxon>Ascomycota</taxon>
        <taxon>Pezizomycotina</taxon>
        <taxon>Dothideomycetes</taxon>
        <taxon>Pleosporomycetidae</taxon>
        <taxon>Pleosporales</taxon>
        <taxon>Pleosporineae</taxon>
        <taxon>Didymellaceae</taxon>
        <taxon>Didymella</taxon>
    </lineage>
</organism>
<name>A0A6A5RZT8_9PLEO</name>
<dbReference type="Proteomes" id="UP000800082">
    <property type="component" value="Unassembled WGS sequence"/>
</dbReference>
<dbReference type="GeneID" id="54355090"/>
<keyword evidence="2" id="KW-1185">Reference proteome</keyword>
<protein>
    <submittedName>
        <fullName evidence="1">Uncharacterized protein</fullName>
    </submittedName>
</protein>
<proteinExistence type="predicted"/>
<gene>
    <name evidence="1" type="ORF">M421DRAFT_787</name>
</gene>
<evidence type="ECO:0000313" key="1">
    <source>
        <dbReference type="EMBL" id="KAF1933372.1"/>
    </source>
</evidence>
<accession>A0A6A5RZT8</accession>
<dbReference type="RefSeq" id="XP_033453620.1">
    <property type="nucleotide sequence ID" value="XM_033597423.1"/>
</dbReference>
<dbReference type="AlphaFoldDB" id="A0A6A5RZT8"/>